<organism evidence="3 4">
    <name type="scientific">Simiaoa sunii</name>
    <dbReference type="NCBI Taxonomy" id="2763672"/>
    <lineage>
        <taxon>Bacteria</taxon>
        <taxon>Bacillati</taxon>
        <taxon>Bacillota</taxon>
        <taxon>Clostridia</taxon>
        <taxon>Lachnospirales</taxon>
        <taxon>Lachnospiraceae</taxon>
        <taxon>Simiaoa</taxon>
    </lineage>
</organism>
<keyword evidence="4" id="KW-1185">Reference proteome</keyword>
<dbReference type="AlphaFoldDB" id="A0A7G9FZ39"/>
<name>A0A7G9FZ39_9FIRM</name>
<evidence type="ECO:0000313" key="3">
    <source>
        <dbReference type="EMBL" id="QNM03821.1"/>
    </source>
</evidence>
<dbReference type="GO" id="GO:0016740">
    <property type="term" value="F:transferase activity"/>
    <property type="evidence" value="ECO:0007669"/>
    <property type="project" value="UniProtKB-KW"/>
</dbReference>
<sequence>MKVNGIVAEYNPFHNGHAYQMKHAKEATGADYTIIVMSGNFMQRGAPALLDKFTRVKMALECGADLVLELPTCYAASSAEFFAKGSVALFDKLGVTTNLCFGSECGNIDTLSRIAEIFYTEPEPYVESLRCNLKKGMSFPIARTWALLQYAPSLSDDKDVLSSPNNILGIEYLKALMSRNSKIVPFTTTRVGADYHDKRLGTNQCSAIAIRQSVAAGHDLAYLASQMPENAYEILRTSLEEQKPLFADDFSAALQYKLLTEYSAGYDKYQDISSDLSDRIRNTLPSFTGLSSFCDLLKSKDMTYTRISRCLFHILLNMTKEEFETCKSEDYISYARVLGFCKDAAPLLTEIKKNSSIPLITSLADARQTLPADALRMLDQDILRNQIYLGHLALKNKKEMVNEYRTPIVIV</sequence>
<keyword evidence="2" id="KW-0694">RNA-binding</keyword>
<keyword evidence="2" id="KW-0436">Ligase</keyword>
<protein>
    <recommendedName>
        <fullName evidence="2">tRNA(Met) cytidine acetate ligase</fullName>
        <ecNumber evidence="2">6.3.4.-</ecNumber>
    </recommendedName>
</protein>
<dbReference type="InterPro" id="IPR008513">
    <property type="entry name" value="tRNA(Met)_cyd_acetate_ligase"/>
</dbReference>
<proteinExistence type="inferred from homology"/>
<dbReference type="GO" id="GO:0016879">
    <property type="term" value="F:ligase activity, forming carbon-nitrogen bonds"/>
    <property type="evidence" value="ECO:0007669"/>
    <property type="project" value="UniProtKB-UniRule"/>
</dbReference>
<comment type="catalytic activity">
    <reaction evidence="2">
        <text>cytidine(34) in elongator tRNA(Met) + acetate + ATP = N(4)-acetylcytidine(34) in elongator tRNA(Met) + AMP + diphosphate</text>
        <dbReference type="Rhea" id="RHEA:58144"/>
        <dbReference type="Rhea" id="RHEA-COMP:10693"/>
        <dbReference type="Rhea" id="RHEA-COMP:10694"/>
        <dbReference type="ChEBI" id="CHEBI:30089"/>
        <dbReference type="ChEBI" id="CHEBI:30616"/>
        <dbReference type="ChEBI" id="CHEBI:33019"/>
        <dbReference type="ChEBI" id="CHEBI:74900"/>
        <dbReference type="ChEBI" id="CHEBI:82748"/>
        <dbReference type="ChEBI" id="CHEBI:456215"/>
    </reaction>
</comment>
<keyword evidence="2" id="KW-0547">Nucleotide-binding</keyword>
<evidence type="ECO:0000256" key="2">
    <source>
        <dbReference type="HAMAP-Rule" id="MF_01539"/>
    </source>
</evidence>
<dbReference type="EMBL" id="CP060633">
    <property type="protein sequence ID" value="QNM03821.1"/>
    <property type="molecule type" value="Genomic_DNA"/>
</dbReference>
<dbReference type="GO" id="GO:0006400">
    <property type="term" value="P:tRNA modification"/>
    <property type="evidence" value="ECO:0007669"/>
    <property type="project" value="UniProtKB-UniRule"/>
</dbReference>
<accession>A0A7G9FZ39</accession>
<keyword evidence="2" id="KW-0820">tRNA-binding</keyword>
<dbReference type="GO" id="GO:0005524">
    <property type="term" value="F:ATP binding"/>
    <property type="evidence" value="ECO:0007669"/>
    <property type="project" value="UniProtKB-KW"/>
</dbReference>
<comment type="subcellular location">
    <subcellularLocation>
        <location evidence="2">Cytoplasm</location>
    </subcellularLocation>
</comment>
<dbReference type="HAMAP" id="MF_01539">
    <property type="entry name" value="TmcAL"/>
    <property type="match status" value="1"/>
</dbReference>
<dbReference type="PANTHER" id="PTHR37825:SF1">
    <property type="entry name" value="TRNA(MET) CYTIDINE ACETATE LIGASE"/>
    <property type="match status" value="1"/>
</dbReference>
<dbReference type="GO" id="GO:0000049">
    <property type="term" value="F:tRNA binding"/>
    <property type="evidence" value="ECO:0007669"/>
    <property type="project" value="UniProtKB-KW"/>
</dbReference>
<dbReference type="Proteomes" id="UP000515981">
    <property type="component" value="Chromosome"/>
</dbReference>
<dbReference type="RefSeq" id="WP_249326983.1">
    <property type="nucleotide sequence ID" value="NZ_CP060633.1"/>
</dbReference>
<feature type="binding site" evidence="2">
    <location>
        <position position="190"/>
    </location>
    <ligand>
        <name>ATP</name>
        <dbReference type="ChEBI" id="CHEBI:30616"/>
    </ligand>
</feature>
<evidence type="ECO:0000256" key="1">
    <source>
        <dbReference type="ARBA" id="ARBA00022694"/>
    </source>
</evidence>
<dbReference type="InterPro" id="IPR014729">
    <property type="entry name" value="Rossmann-like_a/b/a_fold"/>
</dbReference>
<keyword evidence="2" id="KW-0067">ATP-binding</keyword>
<feature type="binding site" evidence="2">
    <location>
        <position position="102"/>
    </location>
    <ligand>
        <name>ATP</name>
        <dbReference type="ChEBI" id="CHEBI:30616"/>
    </ligand>
</feature>
<dbReference type="Pfam" id="PF05636">
    <property type="entry name" value="HIGH_NTase1"/>
    <property type="match status" value="1"/>
</dbReference>
<keyword evidence="2" id="KW-0963">Cytoplasm</keyword>
<dbReference type="NCBIfam" id="NF010191">
    <property type="entry name" value="PRK13670.1"/>
    <property type="match status" value="1"/>
</dbReference>
<dbReference type="PANTHER" id="PTHR37825">
    <property type="entry name" value="TRNA(MET) CYTIDINE ACETATE LIGASE"/>
    <property type="match status" value="1"/>
</dbReference>
<reference evidence="3 4" key="1">
    <citation type="submission" date="2020-08" db="EMBL/GenBank/DDBJ databases">
        <authorList>
            <person name="Liu C."/>
            <person name="Sun Q."/>
        </authorList>
    </citation>
    <scope>NUCLEOTIDE SEQUENCE [LARGE SCALE GENOMIC DNA]</scope>
    <source>
        <strain evidence="3 4">NSJ-8</strain>
    </source>
</reference>
<dbReference type="KEGG" id="ssun:H9Q77_07050"/>
<dbReference type="SUPFAM" id="SSF52374">
    <property type="entry name" value="Nucleotidylyl transferase"/>
    <property type="match status" value="1"/>
</dbReference>
<feature type="binding site" evidence="2">
    <location>
        <begin position="7"/>
        <end position="20"/>
    </location>
    <ligand>
        <name>ATP</name>
        <dbReference type="ChEBI" id="CHEBI:30616"/>
    </ligand>
</feature>
<dbReference type="Gene3D" id="3.40.50.620">
    <property type="entry name" value="HUPs"/>
    <property type="match status" value="1"/>
</dbReference>
<dbReference type="EC" id="6.3.4.-" evidence="2"/>
<comment type="similarity">
    <text evidence="2">Belongs to the TmcAL family.</text>
</comment>
<evidence type="ECO:0000313" key="4">
    <source>
        <dbReference type="Proteomes" id="UP000515981"/>
    </source>
</evidence>
<gene>
    <name evidence="2" type="primary">tmcAL</name>
    <name evidence="3" type="ORF">H9Q77_07050</name>
</gene>
<keyword evidence="1 2" id="KW-0819">tRNA processing</keyword>
<dbReference type="GO" id="GO:0005737">
    <property type="term" value="C:cytoplasm"/>
    <property type="evidence" value="ECO:0007669"/>
    <property type="project" value="UniProtKB-SubCell"/>
</dbReference>
<comment type="function">
    <text evidence="2">Catalyzes the formation of N(4)-acetylcytidine (ac(4)C) at the wobble position of elongator tRNA(Met), using acetate and ATP as substrates. First activates an acetate ion to form acetyladenylate (Ac-AMP) and then transfers the acetyl group to tRNA to form ac(4)C34.</text>
</comment>
<comment type="caution">
    <text evidence="2">Lacks conserved residue(s) required for the propagation of feature annotation.</text>
</comment>
<keyword evidence="3" id="KW-0808">Transferase</keyword>
<feature type="binding site" evidence="2">
    <location>
        <position position="165"/>
    </location>
    <ligand>
        <name>ATP</name>
        <dbReference type="ChEBI" id="CHEBI:30616"/>
    </ligand>
</feature>